<gene>
    <name evidence="3" type="ORF">Vretifemale_14692</name>
    <name evidence="4" type="ORF">Vretimale_13717</name>
</gene>
<keyword evidence="5" id="KW-1185">Reference proteome</keyword>
<name>A0A8J4CQH3_9CHLO</name>
<organism evidence="3 5">
    <name type="scientific">Volvox reticuliferus</name>
    <dbReference type="NCBI Taxonomy" id="1737510"/>
    <lineage>
        <taxon>Eukaryota</taxon>
        <taxon>Viridiplantae</taxon>
        <taxon>Chlorophyta</taxon>
        <taxon>core chlorophytes</taxon>
        <taxon>Chlorophyceae</taxon>
        <taxon>CS clade</taxon>
        <taxon>Chlamydomonadales</taxon>
        <taxon>Volvocaceae</taxon>
        <taxon>Volvox</taxon>
    </lineage>
</organism>
<feature type="region of interest" description="Disordered" evidence="1">
    <location>
        <begin position="465"/>
        <end position="495"/>
    </location>
</feature>
<proteinExistence type="predicted"/>
<evidence type="ECO:0000313" key="3">
    <source>
        <dbReference type="EMBL" id="GIL86292.1"/>
    </source>
</evidence>
<feature type="region of interest" description="Disordered" evidence="1">
    <location>
        <begin position="168"/>
        <end position="200"/>
    </location>
</feature>
<dbReference type="Proteomes" id="UP000722791">
    <property type="component" value="Unassembled WGS sequence"/>
</dbReference>
<feature type="domain" description="Protein SirB1 N-terminal" evidence="2">
    <location>
        <begin position="317"/>
        <end position="375"/>
    </location>
</feature>
<accession>A0A8J4CQH3</accession>
<comment type="caution">
    <text evidence="3">The sequence shown here is derived from an EMBL/GenBank/DDBJ whole genome shotgun (WGS) entry which is preliminary data.</text>
</comment>
<dbReference type="InterPro" id="IPR032698">
    <property type="entry name" value="SirB1_N"/>
</dbReference>
<feature type="compositionally biased region" description="Acidic residues" evidence="1">
    <location>
        <begin position="168"/>
        <end position="180"/>
    </location>
</feature>
<dbReference type="Pfam" id="PF13369">
    <property type="entry name" value="Transglut_core2"/>
    <property type="match status" value="1"/>
</dbReference>
<evidence type="ECO:0000313" key="4">
    <source>
        <dbReference type="EMBL" id="GIM09926.1"/>
    </source>
</evidence>
<sequence>MPQVTVKLYRLLHRVRKDYAKAQIPFVGIMGFEVPPVLDPRNQLSNAFRSTAVTNAVLTGWQESDGFRALRQAQQQLKILTNTDEGTREALQGWFQLCESWARRRHGSRDASAKADADGDMHREGSDARIDGNRTMLAADLSQLAAALEEGALLVDRLYEANHLSLEEFDTEDGQGEESAADSACDGVDQAASSGSDRVRDDLPAPLLIPSVLAIRRQLDDLAATVAASHPELFPYLAVGDRVGDGDICSGGGGPNSGGAGRSDTAVLRQQLEAISQNAPIQRGSGAYTFTPMPAELFRGIEARGFHVAIRSRDPGQVLFHHLKFRHEPVEWVYDGLAPALLPQVVKRRRGIPLSLAILYCSVARRLGVSAAPVKAASGGAPGISEGPATLHNLPPEVAVRQAGRTVALAPPLDTWLVATAMAQPLPLPATAMEQGPSVVIRSGSGADAVASQAIANAVGAGTTAATTGSDAEESGSVGGVLATRGSGTGNSAAADDPRVGLQLFVDVNKRGRVLDAAEVRERYTDLQVLVSSPLELWCELARVMVIAHGRRGESDLVAHWLVQMLALDHRSAEWAAMTAR</sequence>
<evidence type="ECO:0000313" key="5">
    <source>
        <dbReference type="Proteomes" id="UP000747110"/>
    </source>
</evidence>
<feature type="region of interest" description="Disordered" evidence="1">
    <location>
        <begin position="108"/>
        <end position="128"/>
    </location>
</feature>
<reference evidence="3" key="1">
    <citation type="journal article" date="2021" name="Proc. Natl. Acad. Sci. U.S.A.">
        <title>Three genomes in the algal genus Volvox reveal the fate of a haploid sex-determining region after a transition to homothallism.</title>
        <authorList>
            <person name="Yamamoto K."/>
            <person name="Hamaji T."/>
            <person name="Kawai-Toyooka H."/>
            <person name="Matsuzaki R."/>
            <person name="Takahashi F."/>
            <person name="Nishimura Y."/>
            <person name="Kawachi M."/>
            <person name="Noguchi H."/>
            <person name="Minakuchi Y."/>
            <person name="Umen J.G."/>
            <person name="Toyoda A."/>
            <person name="Nozaki H."/>
        </authorList>
    </citation>
    <scope>NUCLEOTIDE SEQUENCE</scope>
    <source>
        <strain evidence="4">NIES-3785</strain>
        <strain evidence="3">NIES-3786</strain>
    </source>
</reference>
<dbReference type="Proteomes" id="UP000747110">
    <property type="component" value="Unassembled WGS sequence"/>
</dbReference>
<dbReference type="EMBL" id="BNCQ01000033">
    <property type="protein sequence ID" value="GIM09926.1"/>
    <property type="molecule type" value="Genomic_DNA"/>
</dbReference>
<protein>
    <recommendedName>
        <fullName evidence="2">Protein SirB1 N-terminal domain-containing protein</fullName>
    </recommendedName>
</protein>
<evidence type="ECO:0000259" key="2">
    <source>
        <dbReference type="Pfam" id="PF13369"/>
    </source>
</evidence>
<dbReference type="OrthoDB" id="28868at2759"/>
<dbReference type="AlphaFoldDB" id="A0A8J4CQH3"/>
<dbReference type="EMBL" id="BNCP01000035">
    <property type="protein sequence ID" value="GIL86292.1"/>
    <property type="molecule type" value="Genomic_DNA"/>
</dbReference>
<evidence type="ECO:0000256" key="1">
    <source>
        <dbReference type="SAM" id="MobiDB-lite"/>
    </source>
</evidence>